<reference evidence="1" key="1">
    <citation type="submission" date="2014-11" db="EMBL/GenBank/DDBJ databases">
        <authorList>
            <person name="Amaro Gonzalez C."/>
        </authorList>
    </citation>
    <scope>NUCLEOTIDE SEQUENCE</scope>
</reference>
<dbReference type="AlphaFoldDB" id="A0A0E9WNT8"/>
<name>A0A0E9WNT8_ANGAN</name>
<reference evidence="1" key="2">
    <citation type="journal article" date="2015" name="Fish Shellfish Immunol.">
        <title>Early steps in the European eel (Anguilla anguilla)-Vibrio vulnificus interaction in the gills: Role of the RtxA13 toxin.</title>
        <authorList>
            <person name="Callol A."/>
            <person name="Pajuelo D."/>
            <person name="Ebbesson L."/>
            <person name="Teles M."/>
            <person name="MacKenzie S."/>
            <person name="Amaro C."/>
        </authorList>
    </citation>
    <scope>NUCLEOTIDE SEQUENCE</scope>
</reference>
<accession>A0A0E9WNT8</accession>
<organism evidence="1">
    <name type="scientific">Anguilla anguilla</name>
    <name type="common">European freshwater eel</name>
    <name type="synonym">Muraena anguilla</name>
    <dbReference type="NCBI Taxonomy" id="7936"/>
    <lineage>
        <taxon>Eukaryota</taxon>
        <taxon>Metazoa</taxon>
        <taxon>Chordata</taxon>
        <taxon>Craniata</taxon>
        <taxon>Vertebrata</taxon>
        <taxon>Euteleostomi</taxon>
        <taxon>Actinopterygii</taxon>
        <taxon>Neopterygii</taxon>
        <taxon>Teleostei</taxon>
        <taxon>Anguilliformes</taxon>
        <taxon>Anguillidae</taxon>
        <taxon>Anguilla</taxon>
    </lineage>
</organism>
<proteinExistence type="predicted"/>
<dbReference type="EMBL" id="GBXM01016493">
    <property type="protein sequence ID" value="JAH92084.1"/>
    <property type="molecule type" value="Transcribed_RNA"/>
</dbReference>
<protein>
    <submittedName>
        <fullName evidence="1">Uncharacterized protein</fullName>
    </submittedName>
</protein>
<evidence type="ECO:0000313" key="1">
    <source>
        <dbReference type="EMBL" id="JAH92084.1"/>
    </source>
</evidence>
<sequence>MANYSQSQPCSCLNPTADSKSVDTCGSLWKYAMIAAFLLFTVQPTATLSSEETELVSLICRSAMQSTGLN</sequence>